<dbReference type="EC" id="4.2.1.136" evidence="19"/>
<dbReference type="PANTHER" id="PTHR12592">
    <property type="entry name" value="ATP-DEPENDENT (S)-NAD(P)H-HYDRATE DEHYDRATASE FAMILY MEMBER"/>
    <property type="match status" value="1"/>
</dbReference>
<keyword evidence="6 17" id="KW-0547">Nucleotide-binding</keyword>
<evidence type="ECO:0000256" key="2">
    <source>
        <dbReference type="ARBA" id="ARBA00000909"/>
    </source>
</evidence>
<dbReference type="Gene3D" id="3.40.1190.20">
    <property type="match status" value="1"/>
</dbReference>
<comment type="catalytic activity">
    <reaction evidence="1 18 19">
        <text>(6R)-NADHX = (6S)-NADHX</text>
        <dbReference type="Rhea" id="RHEA:32215"/>
        <dbReference type="ChEBI" id="CHEBI:64074"/>
        <dbReference type="ChEBI" id="CHEBI:64075"/>
        <dbReference type="EC" id="5.1.99.6"/>
    </reaction>
</comment>
<evidence type="ECO:0000256" key="10">
    <source>
        <dbReference type="ARBA" id="ARBA00023027"/>
    </source>
</evidence>
<accession>A0A1N7NPM0</accession>
<sequence length="506" mass="52618">MKRPYTGYDHLPGNIDSVAGVRELDRLIIQRMGDNGYSLMRQAGEAAFECLRERWPEAQHLCILAGAGNNGGDGWVIAALAVEQGLSVTVLMLGDVTRQSPSATDARHMAESAGVVAREFDGNLPADADLLVDGLLGTGLNAVVQGEFAEAIKAMNEHQAPVFALDIPSGLNASTGMIMGHVVQADATMTFIGMKPGLLTCDGPDCCGELHYAALGLTDAERQAVSVLAKRVSYHSLTQDGPLLYSRRGNSNKGNHGHALLIGGETGFGGAIAMAVDACCRTGAGLTSCATRPANVSVVLGRRPECMAAAINAGLEMQPLMEKVSVLACGPGLGRSSWAELLLQQVLQSDYPVVLDADALNIIASPGWQTEFPERDVVMTPHPGEAARLLDKSVADIQSDRLGAAQAIAEKYHAVVILKGQGSIIASPEGELAICTDGNPGMATGGMGDVLTGVIAGLLAQGLTPWQAAVRGACLHSAAADLAAAESGTRGLLATDLMPFIRQLVN</sequence>
<comment type="cofactor">
    <cofactor evidence="18 19">
        <name>K(+)</name>
        <dbReference type="ChEBI" id="CHEBI:29103"/>
    </cofactor>
    <text evidence="18 19">Binds 1 potassium ion per subunit.</text>
</comment>
<feature type="domain" description="YjeF N-terminal" evidence="21">
    <location>
        <begin position="21"/>
        <end position="223"/>
    </location>
</feature>
<keyword evidence="5 18" id="KW-0479">Metal-binding</keyword>
<keyword evidence="12 17" id="KW-0456">Lyase</keyword>
<feature type="binding site" evidence="18">
    <location>
        <position position="166"/>
    </location>
    <ligand>
        <name>(6S)-NADPHX</name>
        <dbReference type="ChEBI" id="CHEBI:64076"/>
    </ligand>
</feature>
<evidence type="ECO:0000256" key="19">
    <source>
        <dbReference type="PIRNR" id="PIRNR017184"/>
    </source>
</evidence>
<dbReference type="EMBL" id="FTOH01000007">
    <property type="protein sequence ID" value="SIT00210.1"/>
    <property type="molecule type" value="Genomic_DNA"/>
</dbReference>
<comment type="function">
    <text evidence="17">Catalyzes the dehydration of the S-form of NAD(P)HX at the expense of ADP, which is converted to AMP. Together with NAD(P)HX epimerase, which catalyzes the epimerization of the S- and R-forms, the enzyme allows the repair of both epimers of NAD(P)HX, a damaged form of NAD(P)H that is a result of enzymatic or heat-dependent hydration.</text>
</comment>
<name>A0A1N7NPM0_9GAMM</name>
<evidence type="ECO:0000256" key="1">
    <source>
        <dbReference type="ARBA" id="ARBA00000013"/>
    </source>
</evidence>
<feature type="binding site" evidence="17">
    <location>
        <position position="448"/>
    </location>
    <ligand>
        <name>AMP</name>
        <dbReference type="ChEBI" id="CHEBI:456215"/>
    </ligand>
</feature>
<evidence type="ECO:0000256" key="13">
    <source>
        <dbReference type="ARBA" id="ARBA00023268"/>
    </source>
</evidence>
<keyword evidence="10 17" id="KW-0520">NAD</keyword>
<evidence type="ECO:0000256" key="3">
    <source>
        <dbReference type="ARBA" id="ARBA00006001"/>
    </source>
</evidence>
<dbReference type="GO" id="GO:0046872">
    <property type="term" value="F:metal ion binding"/>
    <property type="evidence" value="ECO:0007669"/>
    <property type="project" value="UniProtKB-UniRule"/>
</dbReference>
<dbReference type="SUPFAM" id="SSF53613">
    <property type="entry name" value="Ribokinase-like"/>
    <property type="match status" value="1"/>
</dbReference>
<feature type="domain" description="YjeF C-terminal" evidence="20">
    <location>
        <begin position="236"/>
        <end position="506"/>
    </location>
</feature>
<dbReference type="Proteomes" id="UP000185639">
    <property type="component" value="Unassembled WGS sequence"/>
</dbReference>
<keyword evidence="13" id="KW-0511">Multifunctional enzyme</keyword>
<reference evidence="23" key="1">
    <citation type="submission" date="2017-01" db="EMBL/GenBank/DDBJ databases">
        <authorList>
            <person name="Varghese N."/>
            <person name="Submissions S."/>
        </authorList>
    </citation>
    <scope>NUCLEOTIDE SEQUENCE [LARGE SCALE GENOMIC DNA]</scope>
    <source>
        <strain evidence="23">DSM 24913</strain>
    </source>
</reference>
<dbReference type="CDD" id="cd01171">
    <property type="entry name" value="YXKO-related"/>
    <property type="match status" value="1"/>
</dbReference>
<dbReference type="HAMAP" id="MF_01966">
    <property type="entry name" value="NADHX_epimerase"/>
    <property type="match status" value="1"/>
</dbReference>
<dbReference type="PROSITE" id="PS51385">
    <property type="entry name" value="YJEF_N"/>
    <property type="match status" value="1"/>
</dbReference>
<gene>
    <name evidence="17" type="primary">nnrD</name>
    <name evidence="18" type="synonym">nnrE</name>
    <name evidence="22" type="ORF">SAMN05421686_107170</name>
</gene>
<dbReference type="EC" id="5.1.99.6" evidence="19"/>
<comment type="similarity">
    <text evidence="18">Belongs to the NnrE/AIBP family.</text>
</comment>
<feature type="binding site" evidence="17">
    <location>
        <position position="382"/>
    </location>
    <ligand>
        <name>(6S)-NADPHX</name>
        <dbReference type="ChEBI" id="CHEBI:64076"/>
    </ligand>
</feature>
<dbReference type="AlphaFoldDB" id="A0A1N7NPM0"/>
<dbReference type="InterPro" id="IPR030677">
    <property type="entry name" value="Nnr"/>
</dbReference>
<dbReference type="STRING" id="484498.SAMN05421686_107170"/>
<keyword evidence="23" id="KW-1185">Reference proteome</keyword>
<dbReference type="SUPFAM" id="SSF64153">
    <property type="entry name" value="YjeF N-terminal domain-like"/>
    <property type="match status" value="1"/>
</dbReference>
<comment type="catalytic activity">
    <reaction evidence="2 18 19">
        <text>(6R)-NADPHX = (6S)-NADPHX</text>
        <dbReference type="Rhea" id="RHEA:32227"/>
        <dbReference type="ChEBI" id="CHEBI:64076"/>
        <dbReference type="ChEBI" id="CHEBI:64077"/>
        <dbReference type="EC" id="5.1.99.6"/>
    </reaction>
</comment>
<feature type="binding site" evidence="18">
    <location>
        <begin position="69"/>
        <end position="73"/>
    </location>
    <ligand>
        <name>(6S)-NADPHX</name>
        <dbReference type="ChEBI" id="CHEBI:64076"/>
    </ligand>
</feature>
<keyword evidence="11 18" id="KW-0413">Isomerase</keyword>
<evidence type="ECO:0000256" key="14">
    <source>
        <dbReference type="ARBA" id="ARBA00025153"/>
    </source>
</evidence>
<feature type="binding site" evidence="18">
    <location>
        <begin position="137"/>
        <end position="143"/>
    </location>
    <ligand>
        <name>(6S)-NADPHX</name>
        <dbReference type="ChEBI" id="CHEBI:64076"/>
    </ligand>
</feature>
<comment type="subunit">
    <text evidence="17">Homotetramer.</text>
</comment>
<comment type="caution">
    <text evidence="18">Lacks conserved residue(s) required for the propagation of feature annotation.</text>
</comment>
<comment type="catalytic activity">
    <reaction evidence="15 17 19">
        <text>(6S)-NADHX + ADP = AMP + phosphate + NADH + H(+)</text>
        <dbReference type="Rhea" id="RHEA:32223"/>
        <dbReference type="ChEBI" id="CHEBI:15378"/>
        <dbReference type="ChEBI" id="CHEBI:43474"/>
        <dbReference type="ChEBI" id="CHEBI:57945"/>
        <dbReference type="ChEBI" id="CHEBI:64074"/>
        <dbReference type="ChEBI" id="CHEBI:456215"/>
        <dbReference type="ChEBI" id="CHEBI:456216"/>
        <dbReference type="EC" id="4.2.1.136"/>
    </reaction>
</comment>
<dbReference type="PIRSF" id="PIRSF017184">
    <property type="entry name" value="Nnr"/>
    <property type="match status" value="1"/>
</dbReference>
<dbReference type="InterPro" id="IPR000631">
    <property type="entry name" value="CARKD"/>
</dbReference>
<evidence type="ECO:0000259" key="21">
    <source>
        <dbReference type="PROSITE" id="PS51385"/>
    </source>
</evidence>
<feature type="binding site" evidence="18">
    <location>
        <position position="169"/>
    </location>
    <ligand>
        <name>K(+)</name>
        <dbReference type="ChEBI" id="CHEBI:29103"/>
    </ligand>
</feature>
<dbReference type="Gene3D" id="3.40.50.10260">
    <property type="entry name" value="YjeF N-terminal domain"/>
    <property type="match status" value="1"/>
</dbReference>
<feature type="binding site" evidence="17">
    <location>
        <position position="449"/>
    </location>
    <ligand>
        <name>(6S)-NADPHX</name>
        <dbReference type="ChEBI" id="CHEBI:64076"/>
    </ligand>
</feature>
<evidence type="ECO:0000256" key="9">
    <source>
        <dbReference type="ARBA" id="ARBA00022958"/>
    </source>
</evidence>
<evidence type="ECO:0000256" key="16">
    <source>
        <dbReference type="ARBA" id="ARBA00049209"/>
    </source>
</evidence>
<dbReference type="GO" id="GO:0052856">
    <property type="term" value="F:NAD(P)HX epimerase activity"/>
    <property type="evidence" value="ECO:0007669"/>
    <property type="project" value="UniProtKB-UniRule"/>
</dbReference>
<evidence type="ECO:0000256" key="18">
    <source>
        <dbReference type="HAMAP-Rule" id="MF_01966"/>
    </source>
</evidence>
<dbReference type="InterPro" id="IPR017953">
    <property type="entry name" value="Carbohydrate_kinase_pred_CS"/>
</dbReference>
<protein>
    <recommendedName>
        <fullName evidence="19">Bifunctional NAD(P)H-hydrate repair enzyme</fullName>
    </recommendedName>
    <alternativeName>
        <fullName evidence="19">Nicotinamide nucleotide repair protein</fullName>
    </alternativeName>
    <domain>
        <recommendedName>
            <fullName evidence="19">ADP-dependent (S)-NAD(P)H-hydrate dehydratase</fullName>
            <ecNumber evidence="19">4.2.1.136</ecNumber>
        </recommendedName>
        <alternativeName>
            <fullName evidence="19">ADP-dependent NAD(P)HX dehydratase</fullName>
        </alternativeName>
    </domain>
    <domain>
        <recommendedName>
            <fullName evidence="19">NAD(P)H-hydrate epimerase</fullName>
            <ecNumber evidence="19">5.1.99.6</ecNumber>
        </recommendedName>
    </domain>
</protein>
<keyword evidence="9 18" id="KW-0630">Potassium</keyword>
<evidence type="ECO:0000256" key="5">
    <source>
        <dbReference type="ARBA" id="ARBA00022723"/>
    </source>
</evidence>
<evidence type="ECO:0000256" key="12">
    <source>
        <dbReference type="ARBA" id="ARBA00023239"/>
    </source>
</evidence>
<dbReference type="NCBIfam" id="TIGR00196">
    <property type="entry name" value="yjeF_cterm"/>
    <property type="match status" value="1"/>
</dbReference>
<comment type="function">
    <text evidence="18">Catalyzes the epimerization of the S- and R-forms of NAD(P)HX, a damaged form of NAD(P)H that is a result of enzymatic or heat-dependent hydration. This is a prerequisite for the S-specific NAD(P)H-hydrate dehydratase to allow the repair of both epimers of NAD(P)HX.</text>
</comment>
<dbReference type="Pfam" id="PF03853">
    <property type="entry name" value="YjeF_N"/>
    <property type="match status" value="1"/>
</dbReference>
<evidence type="ECO:0000259" key="20">
    <source>
        <dbReference type="PROSITE" id="PS51383"/>
    </source>
</evidence>
<keyword evidence="8 17" id="KW-0521">NADP</keyword>
<dbReference type="PANTHER" id="PTHR12592:SF0">
    <property type="entry name" value="ATP-DEPENDENT (S)-NAD(P)H-HYDRATE DEHYDRATASE"/>
    <property type="match status" value="1"/>
</dbReference>
<evidence type="ECO:0000313" key="23">
    <source>
        <dbReference type="Proteomes" id="UP000185639"/>
    </source>
</evidence>
<dbReference type="InterPro" id="IPR029056">
    <property type="entry name" value="Ribokinase-like"/>
</dbReference>
<evidence type="ECO:0000256" key="6">
    <source>
        <dbReference type="ARBA" id="ARBA00022741"/>
    </source>
</evidence>
<evidence type="ECO:0000256" key="8">
    <source>
        <dbReference type="ARBA" id="ARBA00022857"/>
    </source>
</evidence>
<dbReference type="GO" id="GO:0046496">
    <property type="term" value="P:nicotinamide nucleotide metabolic process"/>
    <property type="evidence" value="ECO:0007669"/>
    <property type="project" value="UniProtKB-UniRule"/>
</dbReference>
<evidence type="ECO:0000313" key="22">
    <source>
        <dbReference type="EMBL" id="SIT00210.1"/>
    </source>
</evidence>
<dbReference type="GO" id="GO:0005524">
    <property type="term" value="F:ATP binding"/>
    <property type="evidence" value="ECO:0007669"/>
    <property type="project" value="UniProtKB-UniRule"/>
</dbReference>
<comment type="similarity">
    <text evidence="3 19">In the N-terminal section; belongs to the NnrE/AIBP family.</text>
</comment>
<dbReference type="GO" id="GO:0110051">
    <property type="term" value="P:metabolite repair"/>
    <property type="evidence" value="ECO:0007669"/>
    <property type="project" value="TreeGrafter"/>
</dbReference>
<comment type="function">
    <text evidence="14 19">Bifunctional enzyme that catalyzes the epimerization of the S- and R-forms of NAD(P)HX and the dehydration of the S-form of NAD(P)HX at the expense of ADP, which is converted to AMP. This allows the repair of both epimers of NAD(P)HX, a damaged form of NAD(P)H that is a result of enzymatic or heat-dependent hydration.</text>
</comment>
<dbReference type="PROSITE" id="PS51383">
    <property type="entry name" value="YJEF_C_3"/>
    <property type="match status" value="1"/>
</dbReference>
<dbReference type="Pfam" id="PF01256">
    <property type="entry name" value="Carb_kinase"/>
    <property type="match status" value="1"/>
</dbReference>
<dbReference type="GO" id="GO:0052855">
    <property type="term" value="F:ADP-dependent NAD(P)H-hydrate dehydratase activity"/>
    <property type="evidence" value="ECO:0007669"/>
    <property type="project" value="UniProtKB-UniRule"/>
</dbReference>
<dbReference type="RefSeq" id="WP_076516520.1">
    <property type="nucleotide sequence ID" value="NZ_FTOH01000007.1"/>
</dbReference>
<feature type="binding site" evidence="17">
    <location>
        <begin position="419"/>
        <end position="423"/>
    </location>
    <ligand>
        <name>AMP</name>
        <dbReference type="ChEBI" id="CHEBI:456215"/>
    </ligand>
</feature>
<comment type="catalytic activity">
    <reaction evidence="16 17 19">
        <text>(6S)-NADPHX + ADP = AMP + phosphate + NADPH + H(+)</text>
        <dbReference type="Rhea" id="RHEA:32235"/>
        <dbReference type="ChEBI" id="CHEBI:15378"/>
        <dbReference type="ChEBI" id="CHEBI:43474"/>
        <dbReference type="ChEBI" id="CHEBI:57783"/>
        <dbReference type="ChEBI" id="CHEBI:64076"/>
        <dbReference type="ChEBI" id="CHEBI:456215"/>
        <dbReference type="ChEBI" id="CHEBI:456216"/>
        <dbReference type="EC" id="4.2.1.136"/>
    </reaction>
</comment>
<feature type="binding site" evidence="17">
    <location>
        <position position="332"/>
    </location>
    <ligand>
        <name>(6S)-NADPHX</name>
        <dbReference type="ChEBI" id="CHEBI:64076"/>
    </ligand>
</feature>
<dbReference type="NCBIfam" id="TIGR00197">
    <property type="entry name" value="yjeF_nterm"/>
    <property type="match status" value="1"/>
</dbReference>
<dbReference type="InterPro" id="IPR036652">
    <property type="entry name" value="YjeF_N_dom_sf"/>
</dbReference>
<feature type="binding site" evidence="17">
    <location>
        <position position="271"/>
    </location>
    <ligand>
        <name>(6S)-NADPHX</name>
        <dbReference type="ChEBI" id="CHEBI:64076"/>
    </ligand>
</feature>
<organism evidence="22 23">
    <name type="scientific">Thalassolituus maritimus</name>
    <dbReference type="NCBI Taxonomy" id="484498"/>
    <lineage>
        <taxon>Bacteria</taxon>
        <taxon>Pseudomonadati</taxon>
        <taxon>Pseudomonadota</taxon>
        <taxon>Gammaproteobacteria</taxon>
        <taxon>Oceanospirillales</taxon>
        <taxon>Oceanospirillaceae</taxon>
        <taxon>Thalassolituus</taxon>
    </lineage>
</organism>
<evidence type="ECO:0000256" key="15">
    <source>
        <dbReference type="ARBA" id="ARBA00048238"/>
    </source>
</evidence>
<feature type="binding site" evidence="18">
    <location>
        <position position="133"/>
    </location>
    <ligand>
        <name>K(+)</name>
        <dbReference type="ChEBI" id="CHEBI:29103"/>
    </ligand>
</feature>
<evidence type="ECO:0000256" key="4">
    <source>
        <dbReference type="ARBA" id="ARBA00009524"/>
    </source>
</evidence>
<dbReference type="PROSITE" id="PS01050">
    <property type="entry name" value="YJEF_C_2"/>
    <property type="match status" value="1"/>
</dbReference>
<keyword evidence="7 17" id="KW-0067">ATP-binding</keyword>
<evidence type="ECO:0000256" key="11">
    <source>
        <dbReference type="ARBA" id="ARBA00023235"/>
    </source>
</evidence>
<proteinExistence type="inferred from homology"/>
<dbReference type="InterPro" id="IPR004443">
    <property type="entry name" value="YjeF_N_dom"/>
</dbReference>
<feature type="binding site" evidence="18">
    <location>
        <position position="70"/>
    </location>
    <ligand>
        <name>K(+)</name>
        <dbReference type="ChEBI" id="CHEBI:29103"/>
    </ligand>
</feature>
<comment type="similarity">
    <text evidence="17">Belongs to the NnrD/CARKD family.</text>
</comment>
<evidence type="ECO:0000256" key="7">
    <source>
        <dbReference type="ARBA" id="ARBA00022840"/>
    </source>
</evidence>
<dbReference type="OrthoDB" id="9806925at2"/>
<dbReference type="HAMAP" id="MF_01965">
    <property type="entry name" value="NADHX_dehydratase"/>
    <property type="match status" value="1"/>
</dbReference>
<comment type="similarity">
    <text evidence="4 19">In the C-terminal section; belongs to the NnrD/CARKD family.</text>
</comment>
<comment type="cofactor">
    <cofactor evidence="17">
        <name>Mg(2+)</name>
        <dbReference type="ChEBI" id="CHEBI:18420"/>
    </cofactor>
</comment>
<evidence type="ECO:0000256" key="17">
    <source>
        <dbReference type="HAMAP-Rule" id="MF_01965"/>
    </source>
</evidence>